<dbReference type="Proteomes" id="UP000007519">
    <property type="component" value="Chromosome"/>
</dbReference>
<dbReference type="RefSeq" id="WP_015692665.1">
    <property type="nucleotide sequence ID" value="NC_016940.1"/>
</dbReference>
<dbReference type="OrthoDB" id="9821128at2"/>
<gene>
    <name evidence="1" type="ordered locus">SGRA_2321</name>
</gene>
<proteinExistence type="predicted"/>
<sequence length="227" mass="25685">MNHYAFFLLAFFSLGLFSCSDQLAKSYTVAELLDNQQNHLQLPLEQNPDLLLLCQELDETDIPGIKNRLERPGIQELEASFALYFLGQKYFQQDSFEQGLAIMEKVAENYLNPLAFTRLMLLHKTDPSRFAQLPAGQGQGFQPDMAKAHYYLHAALNSAIFMMERFNDRGPVDDVNRYAQGFIQILEEGDSSQLRGLNLEAAEAKMKAELPQLEAKFEALYPAPPAS</sequence>
<evidence type="ECO:0000313" key="1">
    <source>
        <dbReference type="EMBL" id="AFC25050.1"/>
    </source>
</evidence>
<keyword evidence="2" id="KW-1185">Reference proteome</keyword>
<evidence type="ECO:0000313" key="2">
    <source>
        <dbReference type="Proteomes" id="UP000007519"/>
    </source>
</evidence>
<organism evidence="1 2">
    <name type="scientific">Saprospira grandis (strain Lewin)</name>
    <dbReference type="NCBI Taxonomy" id="984262"/>
    <lineage>
        <taxon>Bacteria</taxon>
        <taxon>Pseudomonadati</taxon>
        <taxon>Bacteroidota</taxon>
        <taxon>Saprospiria</taxon>
        <taxon>Saprospirales</taxon>
        <taxon>Saprospiraceae</taxon>
        <taxon>Saprospira</taxon>
    </lineage>
</organism>
<dbReference type="AlphaFoldDB" id="H6L466"/>
<dbReference type="HOGENOM" id="CLU_1219027_0_0_10"/>
<protein>
    <submittedName>
        <fullName evidence="1">Uncharacterized protein</fullName>
    </submittedName>
</protein>
<name>H6L466_SAPGL</name>
<dbReference type="EMBL" id="CP002831">
    <property type="protein sequence ID" value="AFC25050.1"/>
    <property type="molecule type" value="Genomic_DNA"/>
</dbReference>
<reference evidence="1 2" key="1">
    <citation type="journal article" date="2012" name="Stand. Genomic Sci.">
        <title>Complete genome sequencing and analysis of Saprospira grandis str. Lewin, a predatory marine bacterium.</title>
        <authorList>
            <person name="Saw J.H."/>
            <person name="Yuryev A."/>
            <person name="Kanbe M."/>
            <person name="Hou S."/>
            <person name="Young A.G."/>
            <person name="Aizawa S."/>
            <person name="Alam M."/>
        </authorList>
    </citation>
    <scope>NUCLEOTIDE SEQUENCE [LARGE SCALE GENOMIC DNA]</scope>
    <source>
        <strain evidence="1 2">Lewin</strain>
    </source>
</reference>
<dbReference type="KEGG" id="sgn:SGRA_2321"/>
<accession>H6L466</accession>